<evidence type="ECO:0000256" key="1">
    <source>
        <dbReference type="SAM" id="MobiDB-lite"/>
    </source>
</evidence>
<evidence type="ECO:0000313" key="3">
    <source>
        <dbReference type="Proteomes" id="UP000762676"/>
    </source>
</evidence>
<organism evidence="2 3">
    <name type="scientific">Elysia marginata</name>
    <dbReference type="NCBI Taxonomy" id="1093978"/>
    <lineage>
        <taxon>Eukaryota</taxon>
        <taxon>Metazoa</taxon>
        <taxon>Spiralia</taxon>
        <taxon>Lophotrochozoa</taxon>
        <taxon>Mollusca</taxon>
        <taxon>Gastropoda</taxon>
        <taxon>Heterobranchia</taxon>
        <taxon>Euthyneura</taxon>
        <taxon>Panpulmonata</taxon>
        <taxon>Sacoglossa</taxon>
        <taxon>Placobranchoidea</taxon>
        <taxon>Plakobranchidae</taxon>
        <taxon>Elysia</taxon>
    </lineage>
</organism>
<feature type="region of interest" description="Disordered" evidence="1">
    <location>
        <begin position="65"/>
        <end position="95"/>
    </location>
</feature>
<name>A0AAV4HTX3_9GAST</name>
<gene>
    <name evidence="2" type="ORF">ElyMa_006417100</name>
</gene>
<dbReference type="AlphaFoldDB" id="A0AAV4HTX3"/>
<protein>
    <submittedName>
        <fullName evidence="2">Uncharacterized protein</fullName>
    </submittedName>
</protein>
<feature type="compositionally biased region" description="Polar residues" evidence="1">
    <location>
        <begin position="81"/>
        <end position="94"/>
    </location>
</feature>
<dbReference type="Proteomes" id="UP000762676">
    <property type="component" value="Unassembled WGS sequence"/>
</dbReference>
<dbReference type="EMBL" id="BMAT01012883">
    <property type="protein sequence ID" value="GFS01190.1"/>
    <property type="molecule type" value="Genomic_DNA"/>
</dbReference>
<evidence type="ECO:0000313" key="2">
    <source>
        <dbReference type="EMBL" id="GFS01190.1"/>
    </source>
</evidence>
<sequence length="125" mass="14005">MAGSSLVDHRGSHWTVVSWSVRPACDDHRMPGVETAEVSDRLTPPRVDFHIALDCFLCKRKNTHTPTLTPRPSLNKKGNSELANAQKKTLSGTFPDTRRKQKATVANLINRKQQVPNRPVVIWPS</sequence>
<accession>A0AAV4HTX3</accession>
<comment type="caution">
    <text evidence="2">The sequence shown here is derived from an EMBL/GenBank/DDBJ whole genome shotgun (WGS) entry which is preliminary data.</text>
</comment>
<proteinExistence type="predicted"/>
<keyword evidence="3" id="KW-1185">Reference proteome</keyword>
<reference evidence="2 3" key="1">
    <citation type="journal article" date="2021" name="Elife">
        <title>Chloroplast acquisition without the gene transfer in kleptoplastic sea slugs, Plakobranchus ocellatus.</title>
        <authorList>
            <person name="Maeda T."/>
            <person name="Takahashi S."/>
            <person name="Yoshida T."/>
            <person name="Shimamura S."/>
            <person name="Takaki Y."/>
            <person name="Nagai Y."/>
            <person name="Toyoda A."/>
            <person name="Suzuki Y."/>
            <person name="Arimoto A."/>
            <person name="Ishii H."/>
            <person name="Satoh N."/>
            <person name="Nishiyama T."/>
            <person name="Hasebe M."/>
            <person name="Maruyama T."/>
            <person name="Minagawa J."/>
            <person name="Obokata J."/>
            <person name="Shigenobu S."/>
        </authorList>
    </citation>
    <scope>NUCLEOTIDE SEQUENCE [LARGE SCALE GENOMIC DNA]</scope>
</reference>